<evidence type="ECO:0000313" key="2">
    <source>
        <dbReference type="EMBL" id="MFC6725751.1"/>
    </source>
</evidence>
<protein>
    <submittedName>
        <fullName evidence="2">DUF4177 domain-containing protein</fullName>
    </submittedName>
</protein>
<sequence length="99" mass="10928">MCDESAAGWEYRVLRPPREPAKKEARDPTEEFNELGASGWKLIETIDYVGGGTKFLVFRRPADGSEADQEPDDGSTEEGTSETDEGTESRPDEAEDADE</sequence>
<reference evidence="2 3" key="1">
    <citation type="journal article" date="2019" name="Int. J. Syst. Evol. Microbiol.">
        <title>The Global Catalogue of Microorganisms (GCM) 10K type strain sequencing project: providing services to taxonomists for standard genome sequencing and annotation.</title>
        <authorList>
            <consortium name="The Broad Institute Genomics Platform"/>
            <consortium name="The Broad Institute Genome Sequencing Center for Infectious Disease"/>
            <person name="Wu L."/>
            <person name="Ma J."/>
        </authorList>
    </citation>
    <scope>NUCLEOTIDE SEQUENCE [LARGE SCALE GENOMIC DNA]</scope>
    <source>
        <strain evidence="2 3">NBRC 111368</strain>
    </source>
</reference>
<name>A0ABD5S2A9_9EURY</name>
<organism evidence="2 3">
    <name type="scientific">Halobium palmae</name>
    <dbReference type="NCBI Taxonomy" id="1776492"/>
    <lineage>
        <taxon>Archaea</taxon>
        <taxon>Methanobacteriati</taxon>
        <taxon>Methanobacteriota</taxon>
        <taxon>Stenosarchaea group</taxon>
        <taxon>Halobacteria</taxon>
        <taxon>Halobacteriales</taxon>
        <taxon>Haloferacaceae</taxon>
        <taxon>Halobium</taxon>
    </lineage>
</organism>
<dbReference type="Proteomes" id="UP001596328">
    <property type="component" value="Unassembled WGS sequence"/>
</dbReference>
<dbReference type="AlphaFoldDB" id="A0ABD5S2A9"/>
<evidence type="ECO:0000313" key="3">
    <source>
        <dbReference type="Proteomes" id="UP001596328"/>
    </source>
</evidence>
<accession>A0ABD5S2A9</accession>
<feature type="compositionally biased region" description="Basic and acidic residues" evidence="1">
    <location>
        <begin position="12"/>
        <end position="29"/>
    </location>
</feature>
<proteinExistence type="predicted"/>
<feature type="region of interest" description="Disordered" evidence="1">
    <location>
        <begin position="1"/>
        <end position="32"/>
    </location>
</feature>
<dbReference type="EMBL" id="JBHSWU010000686">
    <property type="protein sequence ID" value="MFC6725751.1"/>
    <property type="molecule type" value="Genomic_DNA"/>
</dbReference>
<feature type="compositionally biased region" description="Acidic residues" evidence="1">
    <location>
        <begin position="65"/>
        <end position="86"/>
    </location>
</feature>
<evidence type="ECO:0000256" key="1">
    <source>
        <dbReference type="SAM" id="MobiDB-lite"/>
    </source>
</evidence>
<feature type="region of interest" description="Disordered" evidence="1">
    <location>
        <begin position="60"/>
        <end position="99"/>
    </location>
</feature>
<keyword evidence="3" id="KW-1185">Reference proteome</keyword>
<gene>
    <name evidence="2" type="ORF">ACFQE1_15530</name>
</gene>
<comment type="caution">
    <text evidence="2">The sequence shown here is derived from an EMBL/GenBank/DDBJ whole genome shotgun (WGS) entry which is preliminary data.</text>
</comment>